<dbReference type="InterPro" id="IPR006140">
    <property type="entry name" value="D-isomer_DH_NAD-bd"/>
</dbReference>
<dbReference type="InterPro" id="IPR006139">
    <property type="entry name" value="D-isomer_2_OHA_DH_cat_dom"/>
</dbReference>
<accession>A0A379DJC9</accession>
<dbReference type="SUPFAM" id="SSF51735">
    <property type="entry name" value="NAD(P)-binding Rossmann-fold domains"/>
    <property type="match status" value="1"/>
</dbReference>
<dbReference type="EC" id="1.1.1.95" evidence="6"/>
<feature type="domain" description="D-isomer specific 2-hydroxyacid dehydrogenase NAD-binding" evidence="5">
    <location>
        <begin position="124"/>
        <end position="261"/>
    </location>
</feature>
<evidence type="ECO:0000313" key="7">
    <source>
        <dbReference type="Proteomes" id="UP000254263"/>
    </source>
</evidence>
<dbReference type="SUPFAM" id="SSF52283">
    <property type="entry name" value="Formate/glycerate dehydrogenase catalytic domain-like"/>
    <property type="match status" value="1"/>
</dbReference>
<dbReference type="PANTHER" id="PTHR42938">
    <property type="entry name" value="FORMATE DEHYDROGENASE 1"/>
    <property type="match status" value="1"/>
</dbReference>
<dbReference type="FunFam" id="3.40.50.720:FF:000492">
    <property type="entry name" value="D3-phosphoglycerate dehydrogenase, putative"/>
    <property type="match status" value="1"/>
</dbReference>
<sequence>MKRVLVATEKPFAAAAVKGIKEVLDNAKYETVLLEKYTDKADLLKAVANADAIIIRSDKVDAEVLDAAKNLKIVVRAGAGYDNVDLEAANKHNVCVMNTPGQNSNAVAELVFGMLVFAVRNRFNGKAGSELKDKKIGILAFGNVGRNVARIAKGFGMEVLAYDAFVPAESIKEMGFTPVASVAELFEKSDIVSLHAPATPETRKSINYELVAKMPKGGVIVNTARKEIIDEEGILKAMMEREDIRYATDIMPDNHAEMTEKLGDRYFSTPKKMGAQTAEANSNAGLAAANQIVAYFEKGDERFRVNK</sequence>
<dbReference type="PROSITE" id="PS00065">
    <property type="entry name" value="D_2_HYDROXYACID_DH_1"/>
    <property type="match status" value="1"/>
</dbReference>
<evidence type="ECO:0000313" key="6">
    <source>
        <dbReference type="EMBL" id="SUB78441.1"/>
    </source>
</evidence>
<reference evidence="6 7" key="1">
    <citation type="submission" date="2018-06" db="EMBL/GenBank/DDBJ databases">
        <authorList>
            <consortium name="Pathogen Informatics"/>
            <person name="Doyle S."/>
        </authorList>
    </citation>
    <scope>NUCLEOTIDE SEQUENCE [LARGE SCALE GENOMIC DNA]</scope>
    <source>
        <strain evidence="6 7">NCTC13100</strain>
    </source>
</reference>
<dbReference type="AlphaFoldDB" id="A0A379DJC9"/>
<keyword evidence="2" id="KW-0520">NAD</keyword>
<feature type="domain" description="D-isomer specific 2-hydroxyacid dehydrogenase catalytic" evidence="4">
    <location>
        <begin position="22"/>
        <end position="306"/>
    </location>
</feature>
<organism evidence="6 7">
    <name type="scientific">Porphyromonas macacae</name>
    <dbReference type="NCBI Taxonomy" id="28115"/>
    <lineage>
        <taxon>Bacteria</taxon>
        <taxon>Pseudomonadati</taxon>
        <taxon>Bacteroidota</taxon>
        <taxon>Bacteroidia</taxon>
        <taxon>Bacteroidales</taxon>
        <taxon>Porphyromonadaceae</taxon>
        <taxon>Porphyromonas</taxon>
    </lineage>
</organism>
<evidence type="ECO:0000256" key="1">
    <source>
        <dbReference type="ARBA" id="ARBA00023002"/>
    </source>
</evidence>
<evidence type="ECO:0000256" key="2">
    <source>
        <dbReference type="ARBA" id="ARBA00023027"/>
    </source>
</evidence>
<protein>
    <submittedName>
        <fullName evidence="6">D-3-phosphoglycerate dehydrogenase</fullName>
        <ecNumber evidence="6">1.1.1.95</ecNumber>
    </submittedName>
</protein>
<proteinExistence type="inferred from homology"/>
<dbReference type="Proteomes" id="UP000254263">
    <property type="component" value="Unassembled WGS sequence"/>
</dbReference>
<gene>
    <name evidence="6" type="primary">serA</name>
    <name evidence="6" type="ORF">NCTC13100_01611</name>
</gene>
<dbReference type="Pfam" id="PF02826">
    <property type="entry name" value="2-Hacid_dh_C"/>
    <property type="match status" value="1"/>
</dbReference>
<evidence type="ECO:0000259" key="5">
    <source>
        <dbReference type="Pfam" id="PF02826"/>
    </source>
</evidence>
<dbReference type="Pfam" id="PF00389">
    <property type="entry name" value="2-Hacid_dh"/>
    <property type="match status" value="1"/>
</dbReference>
<dbReference type="GO" id="GO:0004617">
    <property type="term" value="F:phosphoglycerate dehydrogenase activity"/>
    <property type="evidence" value="ECO:0007669"/>
    <property type="project" value="UniProtKB-EC"/>
</dbReference>
<name>A0A379DJC9_9PORP</name>
<dbReference type="GO" id="GO:0051287">
    <property type="term" value="F:NAD binding"/>
    <property type="evidence" value="ECO:0007669"/>
    <property type="project" value="InterPro"/>
</dbReference>
<dbReference type="RefSeq" id="WP_018360318.1">
    <property type="nucleotide sequence ID" value="NZ_JASBZX010000007.1"/>
</dbReference>
<keyword evidence="1 3" id="KW-0560">Oxidoreductase</keyword>
<evidence type="ECO:0000256" key="3">
    <source>
        <dbReference type="RuleBase" id="RU003719"/>
    </source>
</evidence>
<dbReference type="CDD" id="cd12174">
    <property type="entry name" value="PGDH_like_3"/>
    <property type="match status" value="1"/>
</dbReference>
<evidence type="ECO:0000259" key="4">
    <source>
        <dbReference type="Pfam" id="PF00389"/>
    </source>
</evidence>
<comment type="similarity">
    <text evidence="3">Belongs to the D-isomer specific 2-hydroxyacid dehydrogenase family.</text>
</comment>
<dbReference type="InterPro" id="IPR029752">
    <property type="entry name" value="D-isomer_DH_CS1"/>
</dbReference>
<dbReference type="PANTHER" id="PTHR42938:SF47">
    <property type="entry name" value="HYDROXYPYRUVATE REDUCTASE"/>
    <property type="match status" value="1"/>
</dbReference>
<dbReference type="EMBL" id="UGTI01000001">
    <property type="protein sequence ID" value="SUB78441.1"/>
    <property type="molecule type" value="Genomic_DNA"/>
</dbReference>
<dbReference type="InterPro" id="IPR036291">
    <property type="entry name" value="NAD(P)-bd_dom_sf"/>
</dbReference>
<dbReference type="Gene3D" id="3.40.50.720">
    <property type="entry name" value="NAD(P)-binding Rossmann-like Domain"/>
    <property type="match status" value="2"/>
</dbReference>